<feature type="non-terminal residue" evidence="3">
    <location>
        <position position="130"/>
    </location>
</feature>
<protein>
    <recommendedName>
        <fullName evidence="5">Mucin-associated surface protein (MASP)</fullName>
    </recommendedName>
</protein>
<evidence type="ECO:0008006" key="5">
    <source>
        <dbReference type="Google" id="ProtNLM"/>
    </source>
</evidence>
<reference evidence="3 4" key="1">
    <citation type="submission" date="2017-03" db="EMBL/GenBank/DDBJ databases">
        <title>An alternative strategy for trypanosome survival in the mammalian bloodstream revealed through genome and transcriptome analysis of the ubiquitous bovine parasite Trypanosoma (Megatrypanum) theileri.</title>
        <authorList>
            <person name="Kelly S."/>
            <person name="Ivens A."/>
            <person name="Mott A."/>
            <person name="O'Neill E."/>
            <person name="Emms D."/>
            <person name="Macleod O."/>
            <person name="Voorheis P."/>
            <person name="Matthews J."/>
            <person name="Matthews K."/>
            <person name="Carrington M."/>
        </authorList>
    </citation>
    <scope>NUCLEOTIDE SEQUENCE [LARGE SCALE GENOMIC DNA]</scope>
    <source>
        <strain evidence="3">Edinburgh</strain>
    </source>
</reference>
<name>A0A1X0NFZ7_9TRYP</name>
<keyword evidence="4" id="KW-1185">Reference proteome</keyword>
<feature type="region of interest" description="Disordered" evidence="1">
    <location>
        <begin position="105"/>
        <end position="130"/>
    </location>
</feature>
<dbReference type="VEuPathDB" id="TriTrypDB:TM35_000621260"/>
<gene>
    <name evidence="3" type="ORF">TM35_000621260</name>
</gene>
<comment type="caution">
    <text evidence="3">The sequence shown here is derived from an EMBL/GenBank/DDBJ whole genome shotgun (WGS) entry which is preliminary data.</text>
</comment>
<sequence length="130" mass="13675">MMVMSRVMCVLAVVLCCACGYTMAAAAQNSLPEGRGTQGGAVNNNRGIYHHAMSDLDVIYDVLNLNKTEYALKEKIENEKRLAAAKGTKPLETLQMKADGLGTGGVDSECGSGTADTDGKCSGTEAPRLE</sequence>
<dbReference type="GeneID" id="39990792"/>
<proteinExistence type="predicted"/>
<feature type="chain" id="PRO_5012642638" description="Mucin-associated surface protein (MASP)" evidence="2">
    <location>
        <begin position="25"/>
        <end position="130"/>
    </location>
</feature>
<dbReference type="Proteomes" id="UP000192257">
    <property type="component" value="Unassembled WGS sequence"/>
</dbReference>
<dbReference type="RefSeq" id="XP_028877718.1">
    <property type="nucleotide sequence ID" value="XM_029031012.1"/>
</dbReference>
<organism evidence="3 4">
    <name type="scientific">Trypanosoma theileri</name>
    <dbReference type="NCBI Taxonomy" id="67003"/>
    <lineage>
        <taxon>Eukaryota</taxon>
        <taxon>Discoba</taxon>
        <taxon>Euglenozoa</taxon>
        <taxon>Kinetoplastea</taxon>
        <taxon>Metakinetoplastina</taxon>
        <taxon>Trypanosomatida</taxon>
        <taxon>Trypanosomatidae</taxon>
        <taxon>Trypanosoma</taxon>
    </lineage>
</organism>
<evidence type="ECO:0000313" key="4">
    <source>
        <dbReference type="Proteomes" id="UP000192257"/>
    </source>
</evidence>
<feature type="signal peptide" evidence="2">
    <location>
        <begin position="1"/>
        <end position="24"/>
    </location>
</feature>
<keyword evidence="2" id="KW-0732">Signal</keyword>
<dbReference type="EMBL" id="NBCO01000062">
    <property type="protein sequence ID" value="ORC83652.1"/>
    <property type="molecule type" value="Genomic_DNA"/>
</dbReference>
<dbReference type="AlphaFoldDB" id="A0A1X0NFZ7"/>
<evidence type="ECO:0000313" key="3">
    <source>
        <dbReference type="EMBL" id="ORC83652.1"/>
    </source>
</evidence>
<accession>A0A1X0NFZ7</accession>
<evidence type="ECO:0000256" key="1">
    <source>
        <dbReference type="SAM" id="MobiDB-lite"/>
    </source>
</evidence>
<evidence type="ECO:0000256" key="2">
    <source>
        <dbReference type="SAM" id="SignalP"/>
    </source>
</evidence>